<dbReference type="AlphaFoldDB" id="A0A3B1AU29"/>
<evidence type="ECO:0000259" key="1">
    <source>
        <dbReference type="PROSITE" id="PS51379"/>
    </source>
</evidence>
<evidence type="ECO:0000313" key="2">
    <source>
        <dbReference type="EMBL" id="VAX09489.1"/>
    </source>
</evidence>
<accession>A0A3B1AU29</accession>
<dbReference type="PROSITE" id="PS00198">
    <property type="entry name" value="4FE4S_FER_1"/>
    <property type="match status" value="2"/>
</dbReference>
<feature type="domain" description="4Fe-4S ferredoxin-type" evidence="1">
    <location>
        <begin position="49"/>
        <end position="78"/>
    </location>
</feature>
<dbReference type="CDD" id="cd16373">
    <property type="entry name" value="DMSOR_beta_like"/>
    <property type="match status" value="1"/>
</dbReference>
<dbReference type="EMBL" id="UOFY01000038">
    <property type="protein sequence ID" value="VAX09489.1"/>
    <property type="molecule type" value="Genomic_DNA"/>
</dbReference>
<dbReference type="PANTHER" id="PTHR43193">
    <property type="match status" value="1"/>
</dbReference>
<dbReference type="Gene3D" id="3.30.70.20">
    <property type="match status" value="2"/>
</dbReference>
<dbReference type="PROSITE" id="PS51379">
    <property type="entry name" value="4FE4S_FER_2"/>
    <property type="match status" value="3"/>
</dbReference>
<sequence length="204" mass="22122">MLRRNFLQKFVTSISVLSFAVLPYGLARLLSPAKATDFSRHLRPPGALADDMAFVSACIGCGLCGEVCPPKCIAFDKREGGNQVNTPYINPEIKACTLCEKCMNVCPTNALTHVARNEIKMGIAQIDRSACYPWVDRGVCGACVAICPLGEKAINFEFANMYRPVVREQNCVGCGLCVEICPHPSLPIRIVEASMGSVVKHVIS</sequence>
<reference evidence="2" key="1">
    <citation type="submission" date="2018-06" db="EMBL/GenBank/DDBJ databases">
        <authorList>
            <person name="Zhirakovskaya E."/>
        </authorList>
    </citation>
    <scope>NUCLEOTIDE SEQUENCE</scope>
</reference>
<feature type="domain" description="4Fe-4S ferredoxin-type" evidence="1">
    <location>
        <begin position="85"/>
        <end position="116"/>
    </location>
</feature>
<dbReference type="PANTHER" id="PTHR43193:SF2">
    <property type="entry name" value="POLYFERREDOXIN PROTEIN FWDF"/>
    <property type="match status" value="1"/>
</dbReference>
<feature type="domain" description="4Fe-4S ferredoxin-type" evidence="1">
    <location>
        <begin position="162"/>
        <end position="191"/>
    </location>
</feature>
<proteinExistence type="predicted"/>
<dbReference type="InterPro" id="IPR017896">
    <property type="entry name" value="4Fe4S_Fe-S-bd"/>
</dbReference>
<dbReference type="Pfam" id="PF12838">
    <property type="entry name" value="Fer4_7"/>
    <property type="match status" value="2"/>
</dbReference>
<protein>
    <submittedName>
        <fullName evidence="2">Ferredoxin</fullName>
    </submittedName>
</protein>
<gene>
    <name evidence="2" type="ORF">MNBD_GAMMA25-2499</name>
</gene>
<name>A0A3B1AU29_9ZZZZ</name>
<dbReference type="InterPro" id="IPR017900">
    <property type="entry name" value="4Fe4S_Fe_S_CS"/>
</dbReference>
<organism evidence="2">
    <name type="scientific">hydrothermal vent metagenome</name>
    <dbReference type="NCBI Taxonomy" id="652676"/>
    <lineage>
        <taxon>unclassified sequences</taxon>
        <taxon>metagenomes</taxon>
        <taxon>ecological metagenomes</taxon>
    </lineage>
</organism>
<dbReference type="InterPro" id="IPR052977">
    <property type="entry name" value="Polyferredoxin-like_ET"/>
</dbReference>
<dbReference type="SUPFAM" id="SSF54862">
    <property type="entry name" value="4Fe-4S ferredoxins"/>
    <property type="match status" value="1"/>
</dbReference>